<dbReference type="InterPro" id="IPR043129">
    <property type="entry name" value="ATPase_NBD"/>
</dbReference>
<dbReference type="CDD" id="cd24098">
    <property type="entry name" value="ASKHA_NBD_TobZ_N"/>
    <property type="match status" value="1"/>
</dbReference>
<dbReference type="STRING" id="51670.SAMN04488557_1691"/>
<sequence>MIILGLNAYHGDASACCVRDGRIVAAAEEERFRRIKHWAGFPSEAIRYCLKEAGARLSDVDYIAINSNPKANMLRRLGYAATRRPDLGLIIDRVRNQGKRASIESEFARAFPGDVIRGKVRRVEHHLAHLASSYLVSPFREVVAVSIDGFGDFASAAWGIGRNSTLSLDGRVWFPHSLGAFYQALTQYLGFPHYGDEYKVMGLAPYGEPRFLSEMRHIVLLQSDGTFALDLKYFRHHREKIPYEWSGGSPHVGTLFSPEMETLLGPPRKSDEPLTDRHRDIARSVQAMYEEAFFHLLGRLYDRYRLTDLALAGGCAMNSVANGKIRRLSPFKRTYIQSAAGDAGGAIGAAMHVWFELAGPDCNSSASTPSALSGDIDVGRPVMDHAYLGLGLDSQDVALLLERRADELAAKCCSSENVTDELDLCHRAAEVVAQGKVVGWFQGRMEWGPRALGNRSIICDPRRADMKEILNLKIKRRESFRPFAPSIQREHVAEWFEEDDDVPFMMQVFQIRESKRCLIPAVTHVDGSGRLQTVYKQTNPRYWNLIDAFCALTGVPMVLNTSFNENEPVVCRPEEALDCFLRTEMDVLVLGDWVVRRQTN</sequence>
<dbReference type="InterPro" id="IPR038152">
    <property type="entry name" value="Carbam_trans_C_sf"/>
</dbReference>
<evidence type="ECO:0000313" key="5">
    <source>
        <dbReference type="Proteomes" id="UP000199423"/>
    </source>
</evidence>
<protein>
    <submittedName>
        <fullName evidence="4">Carbamoyltransferase</fullName>
    </submittedName>
</protein>
<dbReference type="SUPFAM" id="SSF53067">
    <property type="entry name" value="Actin-like ATPase domain"/>
    <property type="match status" value="1"/>
</dbReference>
<dbReference type="InterPro" id="IPR051338">
    <property type="entry name" value="NodU/CmcH_Carbamoyltrnsfr"/>
</dbReference>
<dbReference type="EMBL" id="FPCH01000002">
    <property type="protein sequence ID" value="SFV32690.1"/>
    <property type="molecule type" value="Genomic_DNA"/>
</dbReference>
<dbReference type="PANTHER" id="PTHR34847:SF1">
    <property type="entry name" value="NODULATION PROTEIN U"/>
    <property type="match status" value="1"/>
</dbReference>
<dbReference type="PANTHER" id="PTHR34847">
    <property type="entry name" value="NODULATION PROTEIN U"/>
    <property type="match status" value="1"/>
</dbReference>
<name>A0A1I7NDF1_9HYPH</name>
<accession>A0A1I7NDF1</accession>
<gene>
    <name evidence="4" type="ORF">SAMN04488557_1691</name>
</gene>
<dbReference type="InterPro" id="IPR003696">
    <property type="entry name" value="Carbtransf_dom"/>
</dbReference>
<feature type="domain" description="Carbamoyltransferase C-terminal" evidence="3">
    <location>
        <begin position="429"/>
        <end position="597"/>
    </location>
</feature>
<evidence type="ECO:0000259" key="2">
    <source>
        <dbReference type="Pfam" id="PF02543"/>
    </source>
</evidence>
<feature type="domain" description="Carbamoyltransferase" evidence="2">
    <location>
        <begin position="3"/>
        <end position="351"/>
    </location>
</feature>
<keyword evidence="4" id="KW-0808">Transferase</keyword>
<keyword evidence="5" id="KW-1185">Reference proteome</keyword>
<evidence type="ECO:0000256" key="1">
    <source>
        <dbReference type="ARBA" id="ARBA00006129"/>
    </source>
</evidence>
<dbReference type="Gene3D" id="3.90.870.20">
    <property type="entry name" value="Carbamoyltransferase, C-terminal domain"/>
    <property type="match status" value="1"/>
</dbReference>
<dbReference type="Pfam" id="PF02543">
    <property type="entry name" value="Carbam_trans_N"/>
    <property type="match status" value="1"/>
</dbReference>
<dbReference type="GO" id="GO:0016740">
    <property type="term" value="F:transferase activity"/>
    <property type="evidence" value="ECO:0007669"/>
    <property type="project" value="UniProtKB-KW"/>
</dbReference>
<organism evidence="4 5">
    <name type="scientific">Hyphomicrobium facile</name>
    <dbReference type="NCBI Taxonomy" id="51670"/>
    <lineage>
        <taxon>Bacteria</taxon>
        <taxon>Pseudomonadati</taxon>
        <taxon>Pseudomonadota</taxon>
        <taxon>Alphaproteobacteria</taxon>
        <taxon>Hyphomicrobiales</taxon>
        <taxon>Hyphomicrobiaceae</taxon>
        <taxon>Hyphomicrobium</taxon>
    </lineage>
</organism>
<dbReference type="AlphaFoldDB" id="A0A1I7NDF1"/>
<dbReference type="Proteomes" id="UP000199423">
    <property type="component" value="Unassembled WGS sequence"/>
</dbReference>
<evidence type="ECO:0000313" key="4">
    <source>
        <dbReference type="EMBL" id="SFV32690.1"/>
    </source>
</evidence>
<comment type="similarity">
    <text evidence="1">Belongs to the NodU/CmcH family.</text>
</comment>
<evidence type="ECO:0000259" key="3">
    <source>
        <dbReference type="Pfam" id="PF16861"/>
    </source>
</evidence>
<dbReference type="InterPro" id="IPR031730">
    <property type="entry name" value="Carbam_trans_C"/>
</dbReference>
<dbReference type="Gene3D" id="3.30.420.40">
    <property type="match status" value="2"/>
</dbReference>
<proteinExistence type="inferred from homology"/>
<reference evidence="5" key="1">
    <citation type="submission" date="2016-10" db="EMBL/GenBank/DDBJ databases">
        <authorList>
            <person name="Varghese N."/>
            <person name="Submissions S."/>
        </authorList>
    </citation>
    <scope>NUCLEOTIDE SEQUENCE [LARGE SCALE GENOMIC DNA]</scope>
    <source>
        <strain evidence="5">DSM 1565</strain>
    </source>
</reference>
<dbReference type="Pfam" id="PF16861">
    <property type="entry name" value="Carbam_trans_C"/>
    <property type="match status" value="1"/>
</dbReference>
<dbReference type="OrthoDB" id="9780777at2"/>